<keyword evidence="1" id="KW-1133">Transmembrane helix</keyword>
<keyword evidence="1" id="KW-0472">Membrane</keyword>
<gene>
    <name evidence="2" type="ORF">GCM10009663_25030</name>
</gene>
<evidence type="ECO:0000256" key="1">
    <source>
        <dbReference type="SAM" id="Phobius"/>
    </source>
</evidence>
<name>A0ABN1TI35_9ACTN</name>
<reference evidence="2 3" key="1">
    <citation type="journal article" date="2019" name="Int. J. Syst. Evol. Microbiol.">
        <title>The Global Catalogue of Microorganisms (GCM) 10K type strain sequencing project: providing services to taxonomists for standard genome sequencing and annotation.</title>
        <authorList>
            <consortium name="The Broad Institute Genomics Platform"/>
            <consortium name="The Broad Institute Genome Sequencing Center for Infectious Disease"/>
            <person name="Wu L."/>
            <person name="Ma J."/>
        </authorList>
    </citation>
    <scope>NUCLEOTIDE SEQUENCE [LARGE SCALE GENOMIC DNA]</scope>
    <source>
        <strain evidence="2 3">JCM 13002</strain>
    </source>
</reference>
<comment type="caution">
    <text evidence="2">The sequence shown here is derived from an EMBL/GenBank/DDBJ whole genome shotgun (WGS) entry which is preliminary data.</text>
</comment>
<feature type="transmembrane region" description="Helical" evidence="1">
    <location>
        <begin position="88"/>
        <end position="110"/>
    </location>
</feature>
<keyword evidence="1" id="KW-0812">Transmembrane</keyword>
<evidence type="ECO:0000313" key="3">
    <source>
        <dbReference type="Proteomes" id="UP001499987"/>
    </source>
</evidence>
<evidence type="ECO:0008006" key="4">
    <source>
        <dbReference type="Google" id="ProtNLM"/>
    </source>
</evidence>
<dbReference type="Proteomes" id="UP001499987">
    <property type="component" value="Unassembled WGS sequence"/>
</dbReference>
<dbReference type="RefSeq" id="WP_344623628.1">
    <property type="nucleotide sequence ID" value="NZ_BAAALD010000018.1"/>
</dbReference>
<proteinExistence type="predicted"/>
<evidence type="ECO:0000313" key="2">
    <source>
        <dbReference type="EMBL" id="GAA1081194.1"/>
    </source>
</evidence>
<accession>A0ABN1TI35</accession>
<sequence length="115" mass="13207">MNEDTTDTIAGSLRQLEGYLLWQAEIATAQRDAAAFTELFPWLTTGQREEVEHAYTESRLQVSRQVVTHIAQRCRDLRSEYEDRYRRLRFGVVALLPFAMALGAAAAVVMTRSWR</sequence>
<keyword evidence="3" id="KW-1185">Reference proteome</keyword>
<organism evidence="2 3">
    <name type="scientific">Kitasatospora arboriphila</name>
    <dbReference type="NCBI Taxonomy" id="258052"/>
    <lineage>
        <taxon>Bacteria</taxon>
        <taxon>Bacillati</taxon>
        <taxon>Actinomycetota</taxon>
        <taxon>Actinomycetes</taxon>
        <taxon>Kitasatosporales</taxon>
        <taxon>Streptomycetaceae</taxon>
        <taxon>Kitasatospora</taxon>
    </lineage>
</organism>
<dbReference type="EMBL" id="BAAALD010000018">
    <property type="protein sequence ID" value="GAA1081194.1"/>
    <property type="molecule type" value="Genomic_DNA"/>
</dbReference>
<protein>
    <recommendedName>
        <fullName evidence="4">Cytochrome C oxidase subunit I</fullName>
    </recommendedName>
</protein>